<name>A0A1H6I7W8_RUMFL</name>
<gene>
    <name evidence="2" type="ORF">SAMN02910265_00706</name>
</gene>
<feature type="transmembrane region" description="Helical" evidence="1">
    <location>
        <begin position="269"/>
        <end position="290"/>
    </location>
</feature>
<keyword evidence="1" id="KW-0472">Membrane</keyword>
<feature type="transmembrane region" description="Helical" evidence="1">
    <location>
        <begin position="83"/>
        <end position="104"/>
    </location>
</feature>
<dbReference type="OrthoDB" id="1816431at2"/>
<reference evidence="2 3" key="1">
    <citation type="submission" date="2016-10" db="EMBL/GenBank/DDBJ databases">
        <authorList>
            <person name="de Groot N.N."/>
        </authorList>
    </citation>
    <scope>NUCLEOTIDE SEQUENCE [LARGE SCALE GENOMIC DNA]</scope>
    <source>
        <strain evidence="2 3">YAD2003</strain>
    </source>
</reference>
<evidence type="ECO:0000256" key="1">
    <source>
        <dbReference type="SAM" id="Phobius"/>
    </source>
</evidence>
<sequence length="371" mass="41983">MLFGEKRNDLELYSSYTEIGPEQIAYRRITESEYLSLASKHKSLARRLCSGYGALALFCLVFTIGLIISLFTEKDIDLSMRLFIFIPVTLFLNICGVFGLRAAVKERVTRESMTVPGEIVDKREIRGYRGTITCIIYTIAIFGTKQLVKVKYHHSYAVGKTVLIVRGTLIPFLVPIAEGAAEHDVVGSVSAEFASRSVTVPDHQNYRKIGCEELYKYTATDDEYMSLPEDMRSCRPLGRGLASGTWLVSLIVTLACIAGMIYSRHKGDLTMAIMIFGVLFVSGIMLLLMWGAVFRRPLARGTTTYADGIIIGKEYDMGACIFTVIFPESQQYLQTLRVDKKYFEQFGTNERVRLYFNEKYRKDYAVFVRSI</sequence>
<feature type="transmembrane region" description="Helical" evidence="1">
    <location>
        <begin position="49"/>
        <end position="71"/>
    </location>
</feature>
<protein>
    <submittedName>
        <fullName evidence="2">Uncharacterized protein</fullName>
    </submittedName>
</protein>
<keyword evidence="1" id="KW-1133">Transmembrane helix</keyword>
<dbReference type="EMBL" id="FNWV01000002">
    <property type="protein sequence ID" value="SEH45213.1"/>
    <property type="molecule type" value="Genomic_DNA"/>
</dbReference>
<dbReference type="Proteomes" id="UP000183190">
    <property type="component" value="Unassembled WGS sequence"/>
</dbReference>
<organism evidence="2 3">
    <name type="scientific">Ruminococcus flavefaciens</name>
    <dbReference type="NCBI Taxonomy" id="1265"/>
    <lineage>
        <taxon>Bacteria</taxon>
        <taxon>Bacillati</taxon>
        <taxon>Bacillota</taxon>
        <taxon>Clostridia</taxon>
        <taxon>Eubacteriales</taxon>
        <taxon>Oscillospiraceae</taxon>
        <taxon>Ruminococcus</taxon>
    </lineage>
</organism>
<feature type="transmembrane region" description="Helical" evidence="1">
    <location>
        <begin position="241"/>
        <end position="263"/>
    </location>
</feature>
<dbReference type="RefSeq" id="WP_074714518.1">
    <property type="nucleotide sequence ID" value="NZ_FNWV01000002.1"/>
</dbReference>
<dbReference type="AlphaFoldDB" id="A0A1H6I7W8"/>
<accession>A0A1H6I7W8</accession>
<keyword evidence="1" id="KW-0812">Transmembrane</keyword>
<evidence type="ECO:0000313" key="2">
    <source>
        <dbReference type="EMBL" id="SEH45213.1"/>
    </source>
</evidence>
<evidence type="ECO:0000313" key="3">
    <source>
        <dbReference type="Proteomes" id="UP000183190"/>
    </source>
</evidence>
<proteinExistence type="predicted"/>